<evidence type="ECO:0000256" key="1">
    <source>
        <dbReference type="ARBA" id="ARBA00004123"/>
    </source>
</evidence>
<comment type="caution">
    <text evidence="4">The sequence shown here is derived from an EMBL/GenBank/DDBJ whole genome shotgun (WGS) entry which is preliminary data.</text>
</comment>
<evidence type="ECO:0000256" key="3">
    <source>
        <dbReference type="SAM" id="MobiDB-lite"/>
    </source>
</evidence>
<keyword evidence="5" id="KW-1185">Reference proteome</keyword>
<feature type="compositionally biased region" description="Low complexity" evidence="3">
    <location>
        <begin position="176"/>
        <end position="187"/>
    </location>
</feature>
<feature type="compositionally biased region" description="Low complexity" evidence="3">
    <location>
        <begin position="74"/>
        <end position="96"/>
    </location>
</feature>
<evidence type="ECO:0000256" key="2">
    <source>
        <dbReference type="ARBA" id="ARBA00023242"/>
    </source>
</evidence>
<gene>
    <name evidence="4" type="ORF">PSANT_00104</name>
</gene>
<evidence type="ECO:0000313" key="5">
    <source>
        <dbReference type="Proteomes" id="UP000325008"/>
    </source>
</evidence>
<evidence type="ECO:0000313" key="4">
    <source>
        <dbReference type="EMBL" id="SPO42421.1"/>
    </source>
</evidence>
<dbReference type="EMBL" id="OOIQ01000001">
    <property type="protein sequence ID" value="SPO42421.1"/>
    <property type="molecule type" value="Genomic_DNA"/>
</dbReference>
<dbReference type="PANTHER" id="PTHR12214:SF0">
    <property type="entry name" value="LD29489P"/>
    <property type="match status" value="1"/>
</dbReference>
<dbReference type="GO" id="GO:0000390">
    <property type="term" value="P:spliceosomal complex disassembly"/>
    <property type="evidence" value="ECO:0007669"/>
    <property type="project" value="InterPro"/>
</dbReference>
<feature type="compositionally biased region" description="Low complexity" evidence="3">
    <location>
        <begin position="138"/>
        <end position="151"/>
    </location>
</feature>
<protein>
    <submittedName>
        <fullName evidence="4">Uncharacterized protein</fullName>
    </submittedName>
</protein>
<feature type="region of interest" description="Disordered" evidence="3">
    <location>
        <begin position="1"/>
        <end position="236"/>
    </location>
</feature>
<comment type="subcellular location">
    <subcellularLocation>
        <location evidence="1">Nucleus</location>
    </subcellularLocation>
</comment>
<feature type="compositionally biased region" description="Acidic residues" evidence="3">
    <location>
        <begin position="315"/>
        <end position="327"/>
    </location>
</feature>
<organism evidence="4 5">
    <name type="scientific">Pseudozyma antarctica</name>
    <name type="common">Yeast</name>
    <name type="synonym">Candida antarctica</name>
    <dbReference type="NCBI Taxonomy" id="84753"/>
    <lineage>
        <taxon>Eukaryota</taxon>
        <taxon>Fungi</taxon>
        <taxon>Dikarya</taxon>
        <taxon>Basidiomycota</taxon>
        <taxon>Ustilaginomycotina</taxon>
        <taxon>Ustilaginomycetes</taxon>
        <taxon>Ustilaginales</taxon>
        <taxon>Ustilaginaceae</taxon>
        <taxon>Moesziomyces</taxon>
    </lineage>
</organism>
<feature type="compositionally biased region" description="Low complexity" evidence="3">
    <location>
        <begin position="36"/>
        <end position="57"/>
    </location>
</feature>
<dbReference type="GO" id="GO:0071008">
    <property type="term" value="C:U2-type post-mRNA release spliceosomal complex"/>
    <property type="evidence" value="ECO:0007669"/>
    <property type="project" value="InterPro"/>
</dbReference>
<feature type="compositionally biased region" description="Acidic residues" evidence="3">
    <location>
        <begin position="362"/>
        <end position="381"/>
    </location>
</feature>
<sequence>MEGGDPSSGSASFVKRRKPKGVATRVSSAYDEADDASPAAGPSVPATASGASGSSTPRRMLSRGGSDEEQEPDAGGVVFRARARGARATPTAGSTAKPVARGVGNGETAEDENDDDDGPALAPRRSKVDGVRKPARMAGVGVSALSSSSASTPKRSTPLRPTAFKDMPTHEQAEGSTSTLASSLYTSKHLQELRTSTPTARSRAHSPVPAPPGPATFMDDPMAASSSRHGLTAGDDDSLARTKYAADFEHDAIPSESVIRAAKEKRAKLRAAGASSGVSDDFISLAPFSRSSAVQAYDAMEADDGPHPHSRLQREEDELGDGEDEFAEYTGAAERIPIGAKAQEELQQRERRQMEAAVRGDFDDDAPGGVADEMDEDEEEWERAQLRRTQPSAAAASREASPFRAAPIPDPAPVPSVGTCSARLTLTLRALDQSRGAADAVFASSLLELNGLDRAEKQNKLDVTAVEDKASWFDELDGFVASLARFVGEKKARVDEIESDAVALIARRTAMLNRARSAWMEARWEEAFGSRPSKSLIPSNNNDNDDEERDTILPDLLGGNAAPGFLKLDELAAADQLSLDLAQREIIERLNATFSDVQAPEYLDPLAPVDAGISDPDTSSGLPFLRGTRADWMALHPRSVVVRFEEWRRRYPDEYEQVWGGLSVGQIWEFYARLEMVAWDAFRTGEHSGWTGGVGSLVDFRWFTGAAEYTERGMRHPDAPLGGDHEVLTSITANVLVPKLIAAFKAGGLSVWSEGEVEQLVGVLDIVRTVLDEWHARYISLVEAVLDVFGSQIQRLQDSVGEIHGLTGNAMAAAQVLKEMLGLVRNTVALARVIKPSSATDSPTARVGNRLVLLVEQLSLVVVHPIIGRLHESPATQQLAIAMRQALILEIPPTITAHNLVLKAFTALAY</sequence>
<dbReference type="InterPro" id="IPR012890">
    <property type="entry name" value="GCFC2-like"/>
</dbReference>
<dbReference type="OrthoDB" id="429427at2759"/>
<dbReference type="Proteomes" id="UP000325008">
    <property type="component" value="Unassembled WGS sequence"/>
</dbReference>
<feature type="region of interest" description="Disordered" evidence="3">
    <location>
        <begin position="301"/>
        <end position="410"/>
    </location>
</feature>
<feature type="compositionally biased region" description="Acidic residues" evidence="3">
    <location>
        <begin position="108"/>
        <end position="118"/>
    </location>
</feature>
<dbReference type="PANTHER" id="PTHR12214">
    <property type="entry name" value="GC-RICH SEQUENCE DNA-BINDING FACTOR"/>
    <property type="match status" value="1"/>
</dbReference>
<dbReference type="RefSeq" id="XP_014659201.1">
    <property type="nucleotide sequence ID" value="XM_014803715.1"/>
</dbReference>
<feature type="compositionally biased region" description="Low complexity" evidence="3">
    <location>
        <begin position="391"/>
        <end position="407"/>
    </location>
</feature>
<proteinExistence type="predicted"/>
<dbReference type="Pfam" id="PF15458">
    <property type="entry name" value="NTR2"/>
    <property type="match status" value="1"/>
</dbReference>
<reference evidence="4" key="1">
    <citation type="submission" date="2018-03" db="EMBL/GenBank/DDBJ databases">
        <authorList>
            <person name="Guldener U."/>
        </authorList>
    </citation>
    <scope>NUCLEOTIDE SEQUENCE [LARGE SCALE GENOMIC DNA]</scope>
    <source>
        <strain evidence="4">ATCC34888</strain>
    </source>
</reference>
<accession>A0A5C3FFX2</accession>
<name>A0A5C3FFX2_PSEA2</name>
<dbReference type="InterPro" id="IPR028211">
    <property type="entry name" value="Ntr2"/>
</dbReference>
<keyword evidence="2" id="KW-0539">Nucleus</keyword>
<dbReference type="GO" id="GO:0003677">
    <property type="term" value="F:DNA binding"/>
    <property type="evidence" value="ECO:0007669"/>
    <property type="project" value="InterPro"/>
</dbReference>
<feature type="compositionally biased region" description="Basic and acidic residues" evidence="3">
    <location>
        <begin position="342"/>
        <end position="361"/>
    </location>
</feature>
<dbReference type="AlphaFoldDB" id="A0A5C3FFX2"/>